<evidence type="ECO:0000259" key="1">
    <source>
        <dbReference type="Pfam" id="PF01755"/>
    </source>
</evidence>
<dbReference type="InterPro" id="IPR002654">
    <property type="entry name" value="Glyco_trans_25"/>
</dbReference>
<evidence type="ECO:0000313" key="2">
    <source>
        <dbReference type="EMBL" id="PAQ03881.1"/>
    </source>
</evidence>
<dbReference type="Proteomes" id="UP000216215">
    <property type="component" value="Unassembled WGS sequence"/>
</dbReference>
<sequence>MKCLVINLDRSRDRLAHMTAEFASLGVQFERVAAIDAQDRPDLARMPLRVKRKSSLRLADAEIACLLSHKACWAIIAAGDDAYGAVFEDDIVFSAKAGALLADTGWIPVDADIVKLETFFKKTTIARKYVSAGCGFSVSRLHRIHIGTAGYIVSRQAAHDLIGATEDIGIPVDHVVFNPRLATSSSKTIYQLVPALCVQDQFLGDKAIGLPSLLKSERSDQWAAIGMVKRHKKTGANKIRTEVKRIVEQIFDICRLRQETIIPFDYRGERVRPPHTQRRENAL</sequence>
<gene>
    <name evidence="2" type="ORF">CIT25_02720</name>
</gene>
<dbReference type="Pfam" id="PF01755">
    <property type="entry name" value="Glyco_transf_25"/>
    <property type="match status" value="1"/>
</dbReference>
<comment type="caution">
    <text evidence="2">The sequence shown here is derived from an EMBL/GenBank/DDBJ whole genome shotgun (WGS) entry which is preliminary data.</text>
</comment>
<protein>
    <submittedName>
        <fullName evidence="2">Glycosyl transferase</fullName>
    </submittedName>
</protein>
<dbReference type="AlphaFoldDB" id="A0AB36RHN3"/>
<accession>A0AB36RHN3</accession>
<dbReference type="CDD" id="cd06532">
    <property type="entry name" value="Glyco_transf_25"/>
    <property type="match status" value="1"/>
</dbReference>
<dbReference type="EMBL" id="NPKI01000006">
    <property type="protein sequence ID" value="PAQ03881.1"/>
    <property type="molecule type" value="Genomic_DNA"/>
</dbReference>
<name>A0AB36RHN3_9HYPH</name>
<feature type="domain" description="Glycosyl transferase family 25" evidence="1">
    <location>
        <begin position="2"/>
        <end position="175"/>
    </location>
</feature>
<dbReference type="RefSeq" id="WP_095483036.1">
    <property type="nucleotide sequence ID" value="NZ_CP088151.1"/>
</dbReference>
<keyword evidence="3" id="KW-1185">Reference proteome</keyword>
<dbReference type="GO" id="GO:0016740">
    <property type="term" value="F:transferase activity"/>
    <property type="evidence" value="ECO:0007669"/>
    <property type="project" value="UniProtKB-KW"/>
</dbReference>
<keyword evidence="2" id="KW-0808">Transferase</keyword>
<evidence type="ECO:0000313" key="3">
    <source>
        <dbReference type="Proteomes" id="UP000216215"/>
    </source>
</evidence>
<reference evidence="3" key="1">
    <citation type="submission" date="2017-08" db="EMBL/GenBank/DDBJ databases">
        <title>Mesorhizobium wenxinae sp. nov., a novel rhizobial species isolated from root nodules of chickpea (Cicer arietinum L.).</title>
        <authorList>
            <person name="Zhang J."/>
        </authorList>
    </citation>
    <scope>NUCLEOTIDE SEQUENCE [LARGE SCALE GENOMIC DNA]</scope>
    <source>
        <strain evidence="3">USDA 3392</strain>
    </source>
</reference>
<organism evidence="2 3">
    <name type="scientific">Mesorhizobium mediterraneum</name>
    <dbReference type="NCBI Taxonomy" id="43617"/>
    <lineage>
        <taxon>Bacteria</taxon>
        <taxon>Pseudomonadati</taxon>
        <taxon>Pseudomonadota</taxon>
        <taxon>Alphaproteobacteria</taxon>
        <taxon>Hyphomicrobiales</taxon>
        <taxon>Phyllobacteriaceae</taxon>
        <taxon>Mesorhizobium</taxon>
    </lineage>
</organism>
<proteinExistence type="predicted"/>